<dbReference type="AlphaFoldDB" id="A0A4Q7VNK3"/>
<evidence type="ECO:0000256" key="2">
    <source>
        <dbReference type="ARBA" id="ARBA00022679"/>
    </source>
</evidence>
<feature type="region of interest" description="Disordered" evidence="5">
    <location>
        <begin position="461"/>
        <end position="480"/>
    </location>
</feature>
<dbReference type="GO" id="GO:0016787">
    <property type="term" value="F:hydrolase activity"/>
    <property type="evidence" value="ECO:0007669"/>
    <property type="project" value="UniProtKB-KW"/>
</dbReference>
<dbReference type="RefSeq" id="WP_130432272.1">
    <property type="nucleotide sequence ID" value="NZ_SHKP01000006.1"/>
</dbReference>
<comment type="caution">
    <text evidence="7">The sequence shown here is derived from an EMBL/GenBank/DDBJ whole genome shotgun (WGS) entry which is preliminary data.</text>
</comment>
<dbReference type="PANTHER" id="PTHR43199">
    <property type="entry name" value="GLUTATHIONE HYDROLASE"/>
    <property type="match status" value="1"/>
</dbReference>
<dbReference type="InterPro" id="IPR043137">
    <property type="entry name" value="GGT_ssub_C"/>
</dbReference>
<evidence type="ECO:0000256" key="5">
    <source>
        <dbReference type="SAM" id="MobiDB-lite"/>
    </source>
</evidence>
<dbReference type="PROSITE" id="PS51257">
    <property type="entry name" value="PROKAR_LIPOPROTEIN"/>
    <property type="match status" value="1"/>
</dbReference>
<keyword evidence="3" id="KW-0378">Hydrolase</keyword>
<evidence type="ECO:0000256" key="4">
    <source>
        <dbReference type="ARBA" id="ARBA00023145"/>
    </source>
</evidence>
<feature type="chain" id="PRO_5020452932" evidence="6">
    <location>
        <begin position="28"/>
        <end position="610"/>
    </location>
</feature>
<organism evidence="7 8">
    <name type="scientific">Rivibacter subsaxonicus</name>
    <dbReference type="NCBI Taxonomy" id="457575"/>
    <lineage>
        <taxon>Bacteria</taxon>
        <taxon>Pseudomonadati</taxon>
        <taxon>Pseudomonadota</taxon>
        <taxon>Betaproteobacteria</taxon>
        <taxon>Burkholderiales</taxon>
        <taxon>Rivibacter</taxon>
    </lineage>
</organism>
<keyword evidence="6" id="KW-0732">Signal</keyword>
<gene>
    <name evidence="7" type="ORF">EV670_2360</name>
</gene>
<dbReference type="Proteomes" id="UP000293671">
    <property type="component" value="Unassembled WGS sequence"/>
</dbReference>
<dbReference type="InterPro" id="IPR029055">
    <property type="entry name" value="Ntn_hydrolases_N"/>
</dbReference>
<dbReference type="EMBL" id="SHKP01000006">
    <property type="protein sequence ID" value="RZT97960.1"/>
    <property type="molecule type" value="Genomic_DNA"/>
</dbReference>
<evidence type="ECO:0000313" key="8">
    <source>
        <dbReference type="Proteomes" id="UP000293671"/>
    </source>
</evidence>
<comment type="similarity">
    <text evidence="1">Belongs to the gamma-glutamyltransferase family.</text>
</comment>
<name>A0A4Q7VNK3_9BURK</name>
<dbReference type="Pfam" id="PF01019">
    <property type="entry name" value="G_glu_transpept"/>
    <property type="match status" value="1"/>
</dbReference>
<feature type="signal peptide" evidence="6">
    <location>
        <begin position="1"/>
        <end position="27"/>
    </location>
</feature>
<proteinExistence type="inferred from homology"/>
<dbReference type="PANTHER" id="PTHR43199:SF1">
    <property type="entry name" value="GLUTATHIONE HYDROLASE PROENZYME"/>
    <property type="match status" value="1"/>
</dbReference>
<dbReference type="OrthoDB" id="5297205at2"/>
<evidence type="ECO:0000256" key="3">
    <source>
        <dbReference type="ARBA" id="ARBA00022801"/>
    </source>
</evidence>
<evidence type="ECO:0000256" key="6">
    <source>
        <dbReference type="SAM" id="SignalP"/>
    </source>
</evidence>
<dbReference type="Gene3D" id="3.60.20.40">
    <property type="match status" value="1"/>
</dbReference>
<reference evidence="7 8" key="1">
    <citation type="submission" date="2019-02" db="EMBL/GenBank/DDBJ databases">
        <title>Genomic Encyclopedia of Type Strains, Phase IV (KMG-IV): sequencing the most valuable type-strain genomes for metagenomic binning, comparative biology and taxonomic classification.</title>
        <authorList>
            <person name="Goeker M."/>
        </authorList>
    </citation>
    <scope>NUCLEOTIDE SEQUENCE [LARGE SCALE GENOMIC DNA]</scope>
    <source>
        <strain evidence="7 8">DSM 19570</strain>
    </source>
</reference>
<dbReference type="InterPro" id="IPR051792">
    <property type="entry name" value="GGT_bact"/>
</dbReference>
<dbReference type="InterPro" id="IPR043138">
    <property type="entry name" value="GGT_lsub"/>
</dbReference>
<keyword evidence="4" id="KW-0865">Zymogen</keyword>
<dbReference type="PRINTS" id="PR01210">
    <property type="entry name" value="GGTRANSPTASE"/>
</dbReference>
<evidence type="ECO:0000256" key="1">
    <source>
        <dbReference type="ARBA" id="ARBA00009381"/>
    </source>
</evidence>
<sequence length="610" mass="63550">MSRRTATCWAAAALTALTGCQAPPPLADPALQPEAASDYRGRAPQRFQREAVVAAHPLAAEAGAAMLAAGGSAADAAIAAQLVLAVVEPQSSGLGGGGFALVWDGQRVSSWDGRESAPAAIDERLFLDADGRPLAFEAAALGGRAVGAPGLPRLLESLHRQHGRLPWAALFEPAIRAADAGFALGPRLHRLLTDDAARLTTDARARALFFDADGRPWPIGHQLRNPALAQTLRLLAARGAEAFYAPGQPIAPAVIAAVRGDAGNPGRLALADLATYRSIEREPLCRLWQAYRICGMASPSSGGFTLLQILLLLDRVPATSAPLLDGLPAPELLHRYSEVSRLAFADREILVADPAFEPAATAAIARALAPTYLDARAARVGTRSMGRAEPGLELGLGRDAGLPPPSTTHLSVVDAQGRAVALTSSIESQFGARRMVSPWPGLAGGFLLNNQLTDFSFLPRDAQGRPVANRPAPSKRPRSSMAPTLVFACPPAGCAETADDQPGPGERLQLVTGSPGGVPIIHFTAKTILGTLAWNLDAQAVADLPNFGSLNGPTLLESGRFAAATLRPLEARGHRIVETALPSGAHLLLRAGPGWDAGIDPRREGAASGR</sequence>
<dbReference type="Gene3D" id="1.10.246.130">
    <property type="match status" value="1"/>
</dbReference>
<protein>
    <submittedName>
        <fullName evidence="7">Gamma-glutamyltransferase 1</fullName>
    </submittedName>
</protein>
<keyword evidence="8" id="KW-1185">Reference proteome</keyword>
<dbReference type="GO" id="GO:0016740">
    <property type="term" value="F:transferase activity"/>
    <property type="evidence" value="ECO:0007669"/>
    <property type="project" value="UniProtKB-KW"/>
</dbReference>
<evidence type="ECO:0000313" key="7">
    <source>
        <dbReference type="EMBL" id="RZT97960.1"/>
    </source>
</evidence>
<keyword evidence="2 7" id="KW-0808">Transferase</keyword>
<accession>A0A4Q7VNK3</accession>
<dbReference type="SUPFAM" id="SSF56235">
    <property type="entry name" value="N-terminal nucleophile aminohydrolases (Ntn hydrolases)"/>
    <property type="match status" value="1"/>
</dbReference>